<dbReference type="EC" id="3.6.4.13" evidence="1"/>
<dbReference type="FunFam" id="3.40.50.300:FF:000008">
    <property type="entry name" value="ATP-dependent RNA helicase RhlB"/>
    <property type="match status" value="1"/>
</dbReference>
<proteinExistence type="predicted"/>
<evidence type="ECO:0000313" key="8">
    <source>
        <dbReference type="EMBL" id="PKI59582.1"/>
    </source>
</evidence>
<dbReference type="InterPro" id="IPR001650">
    <property type="entry name" value="Helicase_C-like"/>
</dbReference>
<dbReference type="Proteomes" id="UP000233551">
    <property type="component" value="Unassembled WGS sequence"/>
</dbReference>
<evidence type="ECO:0000256" key="5">
    <source>
        <dbReference type="ARBA" id="ARBA00022840"/>
    </source>
</evidence>
<organism evidence="8 9">
    <name type="scientific">Punica granatum</name>
    <name type="common">Pomegranate</name>
    <dbReference type="NCBI Taxonomy" id="22663"/>
    <lineage>
        <taxon>Eukaryota</taxon>
        <taxon>Viridiplantae</taxon>
        <taxon>Streptophyta</taxon>
        <taxon>Embryophyta</taxon>
        <taxon>Tracheophyta</taxon>
        <taxon>Spermatophyta</taxon>
        <taxon>Magnoliopsida</taxon>
        <taxon>eudicotyledons</taxon>
        <taxon>Gunneridae</taxon>
        <taxon>Pentapetalae</taxon>
        <taxon>rosids</taxon>
        <taxon>malvids</taxon>
        <taxon>Myrtales</taxon>
        <taxon>Lythraceae</taxon>
        <taxon>Punica</taxon>
    </lineage>
</organism>
<name>A0A2I0JTJ1_PUNGR</name>
<dbReference type="AlphaFoldDB" id="A0A2I0JTJ1"/>
<evidence type="ECO:0000256" key="1">
    <source>
        <dbReference type="ARBA" id="ARBA00012552"/>
    </source>
</evidence>
<comment type="caution">
    <text evidence="8">The sequence shown here is derived from an EMBL/GenBank/DDBJ whole genome shotgun (WGS) entry which is preliminary data.</text>
</comment>
<dbReference type="PROSITE" id="PS51194">
    <property type="entry name" value="HELICASE_CTER"/>
    <property type="match status" value="1"/>
</dbReference>
<dbReference type="GO" id="GO:0005524">
    <property type="term" value="F:ATP binding"/>
    <property type="evidence" value="ECO:0007669"/>
    <property type="project" value="UniProtKB-KW"/>
</dbReference>
<evidence type="ECO:0000256" key="2">
    <source>
        <dbReference type="ARBA" id="ARBA00022741"/>
    </source>
</evidence>
<sequence length="239" mass="26655">MVMFSATWPLPVHQLSQEFMDPNPVKVVVGSEDLAANHDVMQIVEVLDDRARDDRLVALLQKYHSSQSNRVLVFVLYKMEASRVEKMLQGRGWKVVSIHGDKAQHDRTKALALFKKGSCPLMIATDVAARGLDIPDVEVVINYSFPLTTEDYVHRIGRTGRAGKKGVAHTFFTKENKGLAGELVNVLKEAGQIVPEALLKFGTHVKKKESKLYGAHFREISADAPKATKITFNNSDEED</sequence>
<feature type="domain" description="Helicase C-terminal" evidence="7">
    <location>
        <begin position="39"/>
        <end position="202"/>
    </location>
</feature>
<dbReference type="CDD" id="cd18787">
    <property type="entry name" value="SF2_C_DEAD"/>
    <property type="match status" value="1"/>
</dbReference>
<evidence type="ECO:0000313" key="9">
    <source>
        <dbReference type="Proteomes" id="UP000233551"/>
    </source>
</evidence>
<dbReference type="SUPFAM" id="SSF52540">
    <property type="entry name" value="P-loop containing nucleoside triphosphate hydrolases"/>
    <property type="match status" value="1"/>
</dbReference>
<dbReference type="Pfam" id="PF00271">
    <property type="entry name" value="Helicase_C"/>
    <property type="match status" value="1"/>
</dbReference>
<dbReference type="Gene3D" id="3.40.50.300">
    <property type="entry name" value="P-loop containing nucleotide triphosphate hydrolases"/>
    <property type="match status" value="1"/>
</dbReference>
<evidence type="ECO:0000256" key="6">
    <source>
        <dbReference type="ARBA" id="ARBA00022884"/>
    </source>
</evidence>
<reference evidence="8 9" key="1">
    <citation type="submission" date="2017-11" db="EMBL/GenBank/DDBJ databases">
        <title>De-novo sequencing of pomegranate (Punica granatum L.) genome.</title>
        <authorList>
            <person name="Akparov Z."/>
            <person name="Amiraslanov A."/>
            <person name="Hajiyeva S."/>
            <person name="Abbasov M."/>
            <person name="Kaur K."/>
            <person name="Hamwieh A."/>
            <person name="Solovyev V."/>
            <person name="Salamov A."/>
            <person name="Braich B."/>
            <person name="Kosarev P."/>
            <person name="Mahmoud A."/>
            <person name="Hajiyev E."/>
            <person name="Babayeva S."/>
            <person name="Izzatullayeva V."/>
            <person name="Mammadov A."/>
            <person name="Mammadov A."/>
            <person name="Sharifova S."/>
            <person name="Ojaghi J."/>
            <person name="Eynullazada K."/>
            <person name="Bayramov B."/>
            <person name="Abdulazimova A."/>
            <person name="Shahmuradov I."/>
        </authorList>
    </citation>
    <scope>NUCLEOTIDE SEQUENCE [LARGE SCALE GENOMIC DNA]</scope>
    <source>
        <strain evidence="9">cv. AG2017</strain>
        <tissue evidence="8">Leaf</tissue>
    </source>
</reference>
<keyword evidence="4" id="KW-0347">Helicase</keyword>
<dbReference type="InterPro" id="IPR027417">
    <property type="entry name" value="P-loop_NTPase"/>
</dbReference>
<keyword evidence="6" id="KW-0694">RNA-binding</keyword>
<evidence type="ECO:0000259" key="7">
    <source>
        <dbReference type="PROSITE" id="PS51194"/>
    </source>
</evidence>
<keyword evidence="2" id="KW-0547">Nucleotide-binding</keyword>
<keyword evidence="9" id="KW-1185">Reference proteome</keyword>
<keyword evidence="3" id="KW-0378">Hydrolase</keyword>
<gene>
    <name evidence="8" type="ORF">CRG98_019991</name>
</gene>
<dbReference type="SMART" id="SM00490">
    <property type="entry name" value="HELICc"/>
    <property type="match status" value="1"/>
</dbReference>
<keyword evidence="5" id="KW-0067">ATP-binding</keyword>
<dbReference type="GO" id="GO:0003724">
    <property type="term" value="F:RNA helicase activity"/>
    <property type="evidence" value="ECO:0007669"/>
    <property type="project" value="UniProtKB-EC"/>
</dbReference>
<protein>
    <recommendedName>
        <fullName evidence="1">RNA helicase</fullName>
        <ecNumber evidence="1">3.6.4.13</ecNumber>
    </recommendedName>
</protein>
<accession>A0A2I0JTJ1</accession>
<dbReference type="EMBL" id="PGOL01001263">
    <property type="protein sequence ID" value="PKI59582.1"/>
    <property type="molecule type" value="Genomic_DNA"/>
</dbReference>
<dbReference type="STRING" id="22663.A0A2I0JTJ1"/>
<evidence type="ECO:0000256" key="3">
    <source>
        <dbReference type="ARBA" id="ARBA00022801"/>
    </source>
</evidence>
<dbReference type="PANTHER" id="PTHR47958">
    <property type="entry name" value="ATP-DEPENDENT RNA HELICASE DBP3"/>
    <property type="match status" value="1"/>
</dbReference>
<evidence type="ECO:0000256" key="4">
    <source>
        <dbReference type="ARBA" id="ARBA00022806"/>
    </source>
</evidence>
<dbReference type="GO" id="GO:0003723">
    <property type="term" value="F:RNA binding"/>
    <property type="evidence" value="ECO:0007669"/>
    <property type="project" value="UniProtKB-KW"/>
</dbReference>
<dbReference type="GO" id="GO:0016787">
    <property type="term" value="F:hydrolase activity"/>
    <property type="evidence" value="ECO:0007669"/>
    <property type="project" value="UniProtKB-KW"/>
</dbReference>